<protein>
    <recommendedName>
        <fullName evidence="1">ASCH domain-containing protein</fullName>
    </recommendedName>
</protein>
<dbReference type="Proteomes" id="UP000015347">
    <property type="component" value="Unassembled WGS sequence"/>
</dbReference>
<name>S9QKX6_9RHOB</name>
<evidence type="ECO:0000259" key="1">
    <source>
        <dbReference type="SMART" id="SM01022"/>
    </source>
</evidence>
<dbReference type="Pfam" id="PF04266">
    <property type="entry name" value="ASCH"/>
    <property type="match status" value="1"/>
</dbReference>
<accession>S9QKX6</accession>
<dbReference type="eggNOG" id="COG4405">
    <property type="taxonomic scope" value="Bacteria"/>
</dbReference>
<gene>
    <name evidence="2" type="ORF">Salmuc_03763</name>
</gene>
<comment type="caution">
    <text evidence="2">The sequence shown here is derived from an EMBL/GenBank/DDBJ whole genome shotgun (WGS) entry which is preliminary data.</text>
</comment>
<dbReference type="Gene3D" id="3.10.400.10">
    <property type="entry name" value="Sulfate adenylyltransferase"/>
    <property type="match status" value="1"/>
</dbReference>
<evidence type="ECO:0000313" key="3">
    <source>
        <dbReference type="Proteomes" id="UP000015347"/>
    </source>
</evidence>
<dbReference type="SUPFAM" id="SSF88697">
    <property type="entry name" value="PUA domain-like"/>
    <property type="match status" value="1"/>
</dbReference>
<dbReference type="InterPro" id="IPR009326">
    <property type="entry name" value="DUF984"/>
</dbReference>
<dbReference type="InterPro" id="IPR007374">
    <property type="entry name" value="ASCH_domain"/>
</dbReference>
<dbReference type="PANTHER" id="PTHR39203:SF1">
    <property type="entry name" value="CYTOPLASMIC PROTEIN"/>
    <property type="match status" value="1"/>
</dbReference>
<sequence length="138" mass="15203">MSLSVEAALTRWPGAVTFRYGDSAALNAEILALVRSGAKTVSCDALAGFEARGEVLPEPGRVDIALDWTGRPACAVKTLAVEHLRFCDMDEDRVAPQGEFRDLAHWRQGYEAYLRRAGVFSPEAVMVVERFRVVEDFG</sequence>
<dbReference type="PANTHER" id="PTHR39203">
    <property type="entry name" value="CYTOPLASMIC PROTEIN-RELATED"/>
    <property type="match status" value="1"/>
</dbReference>
<dbReference type="STRING" id="1123237.Salmuc_03763"/>
<dbReference type="HOGENOM" id="CLU_102450_2_0_5"/>
<organism evidence="2 3">
    <name type="scientific">Salipiger mucosus DSM 16094</name>
    <dbReference type="NCBI Taxonomy" id="1123237"/>
    <lineage>
        <taxon>Bacteria</taxon>
        <taxon>Pseudomonadati</taxon>
        <taxon>Pseudomonadota</taxon>
        <taxon>Alphaproteobacteria</taxon>
        <taxon>Rhodobacterales</taxon>
        <taxon>Roseobacteraceae</taxon>
        <taxon>Salipiger</taxon>
    </lineage>
</organism>
<dbReference type="AlphaFoldDB" id="S9QKX6"/>
<proteinExistence type="predicted"/>
<dbReference type="OrthoDB" id="9807542at2"/>
<feature type="domain" description="ASCH" evidence="1">
    <location>
        <begin position="24"/>
        <end position="135"/>
    </location>
</feature>
<dbReference type="RefSeq" id="WP_020038722.1">
    <property type="nucleotide sequence ID" value="NZ_KE557277.1"/>
</dbReference>
<dbReference type="SMART" id="SM01022">
    <property type="entry name" value="ASCH"/>
    <property type="match status" value="1"/>
</dbReference>
<keyword evidence="3" id="KW-1185">Reference proteome</keyword>
<dbReference type="InterPro" id="IPR015947">
    <property type="entry name" value="PUA-like_sf"/>
</dbReference>
<evidence type="ECO:0000313" key="2">
    <source>
        <dbReference type="EMBL" id="EPX80447.1"/>
    </source>
</evidence>
<reference evidence="3" key="1">
    <citation type="journal article" date="2014" name="Stand. Genomic Sci.">
        <title>Genome sequence of the exopolysaccharide-producing Salipiger mucosus type strain (DSM 16094(T)), a moderately halophilic member of the Roseobacter clade.</title>
        <authorList>
            <person name="Riedel T."/>
            <person name="Spring S."/>
            <person name="Fiebig A."/>
            <person name="Petersen J."/>
            <person name="Kyrpides N.C."/>
            <person name="Goker M."/>
            <person name="Klenk H.P."/>
        </authorList>
    </citation>
    <scope>NUCLEOTIDE SEQUENCE [LARGE SCALE GENOMIC DNA]</scope>
    <source>
        <strain evidence="3">DSM 16094</strain>
    </source>
</reference>
<dbReference type="EMBL" id="APVH01000032">
    <property type="protein sequence ID" value="EPX80447.1"/>
    <property type="molecule type" value="Genomic_DNA"/>
</dbReference>